<dbReference type="InterPro" id="IPR008490">
    <property type="entry name" value="Transposase_InsH_N"/>
</dbReference>
<proteinExistence type="predicted"/>
<dbReference type="PANTHER" id="PTHR33408">
    <property type="entry name" value="TRANSPOSASE"/>
    <property type="match status" value="1"/>
</dbReference>
<sequence>MAIRSDKIGQSWILPLAVSELIPEDHICNLVEVVVDNMDVGEIEQKYSSGPGNPAYSRRMLLRLVIMASLDAIWSSRKIAKLAHENVVYMYLTGHEKPDFRTICNFKKECEELIETAFKETVTIAKALGILNLEHISNQTMVPR</sequence>
<dbReference type="EMBL" id="AY714856">
    <property type="protein sequence ID" value="AAU83689.1"/>
    <property type="molecule type" value="Genomic_DNA"/>
</dbReference>
<evidence type="ECO:0000259" key="1">
    <source>
        <dbReference type="Pfam" id="PF05598"/>
    </source>
</evidence>
<reference evidence="2" key="1">
    <citation type="journal article" date="2004" name="Science">
        <title>Reverse methanogenesis: testing the hypothesis with environmental genomics.</title>
        <authorList>
            <person name="Hallam S.J."/>
            <person name="Putnam N."/>
            <person name="Preston C.M."/>
            <person name="Detter J.C."/>
            <person name="Rokhsar D."/>
            <person name="Richardson P.M."/>
            <person name="DeLong E.F."/>
        </authorList>
    </citation>
    <scope>NUCLEOTIDE SEQUENCE</scope>
</reference>
<feature type="domain" description="Transposase InsH N-terminal" evidence="1">
    <location>
        <begin position="19"/>
        <end position="108"/>
    </location>
</feature>
<name>Q64A88_UNCAG</name>
<evidence type="ECO:0000313" key="2">
    <source>
        <dbReference type="EMBL" id="AAU83689.1"/>
    </source>
</evidence>
<dbReference type="PANTHER" id="PTHR33408:SF2">
    <property type="entry name" value="TRANSPOSASE DDE DOMAIN-CONTAINING PROTEIN"/>
    <property type="match status" value="1"/>
</dbReference>
<dbReference type="Pfam" id="PF05598">
    <property type="entry name" value="DUF772"/>
    <property type="match status" value="1"/>
</dbReference>
<gene>
    <name evidence="2" type="ORF">GZ32G12_4</name>
</gene>
<dbReference type="AlphaFoldDB" id="Q64A88"/>
<accession>Q64A88</accession>
<organism evidence="2">
    <name type="scientific">Uncultured archaeon GZfos26G2</name>
    <dbReference type="NCBI Taxonomy" id="3386331"/>
    <lineage>
        <taxon>Archaea</taxon>
        <taxon>Methanobacteriati</taxon>
        <taxon>Methanobacteriota</taxon>
        <taxon>Stenosarchaea group</taxon>
        <taxon>Methanomicrobia</taxon>
        <taxon>Candidatus Methanophagales</taxon>
        <taxon>Candidatus Methanophagaceae</taxon>
        <taxon>Candidatus Methanophaga</taxon>
    </lineage>
</organism>
<protein>
    <submittedName>
        <fullName evidence="2">Transposase</fullName>
    </submittedName>
</protein>
<reference evidence="2" key="2">
    <citation type="submission" date="2004-08" db="EMBL/GenBank/DDBJ databases">
        <authorList>
            <person name="Putnam N."/>
            <person name="Detter J.C."/>
            <person name="Richardson P.M."/>
            <person name="Rokhsar D."/>
        </authorList>
    </citation>
    <scope>NUCLEOTIDE SEQUENCE</scope>
</reference>